<evidence type="ECO:0000313" key="2">
    <source>
        <dbReference type="Proteomes" id="UP000663942"/>
    </source>
</evidence>
<dbReference type="Gene3D" id="2.40.70.10">
    <property type="entry name" value="Acid Proteases"/>
    <property type="match status" value="2"/>
</dbReference>
<dbReference type="RefSeq" id="WP_207824758.1">
    <property type="nucleotide sequence ID" value="NZ_CP062006.1"/>
</dbReference>
<organism evidence="1 2">
    <name type="scientific">Brevundimonas pondensis</name>
    <dbReference type="NCBI Taxonomy" id="2774189"/>
    <lineage>
        <taxon>Bacteria</taxon>
        <taxon>Pseudomonadati</taxon>
        <taxon>Pseudomonadota</taxon>
        <taxon>Alphaproteobacteria</taxon>
        <taxon>Caulobacterales</taxon>
        <taxon>Caulobacteraceae</taxon>
        <taxon>Brevundimonas</taxon>
    </lineage>
</organism>
<reference evidence="1 2" key="1">
    <citation type="submission" date="2020-09" db="EMBL/GenBank/DDBJ databases">
        <title>Brevundimonas sp. LVF1 isolated from an oligotrophic pond in Goettingen, Germany.</title>
        <authorList>
            <person name="Friedrich I."/>
            <person name="Klassen A."/>
            <person name="Neubauer H."/>
            <person name="Schneider D."/>
            <person name="Hertel R."/>
            <person name="Daniel R."/>
        </authorList>
    </citation>
    <scope>NUCLEOTIDE SEQUENCE [LARGE SCALE GENOMIC DNA]</scope>
    <source>
        <strain evidence="1 2">LVF1</strain>
    </source>
</reference>
<dbReference type="InterPro" id="IPR034122">
    <property type="entry name" value="Retropepsin-like_bacterial"/>
</dbReference>
<dbReference type="Proteomes" id="UP000663942">
    <property type="component" value="Chromosome"/>
</dbReference>
<gene>
    <name evidence="1" type="ORF">IFE19_00570</name>
</gene>
<proteinExistence type="predicted"/>
<dbReference type="InterPro" id="IPR006311">
    <property type="entry name" value="TAT_signal"/>
</dbReference>
<name>A0ABX7SJR6_9CAUL</name>
<dbReference type="CDD" id="cd05483">
    <property type="entry name" value="retropepsin_like_bacteria"/>
    <property type="match status" value="1"/>
</dbReference>
<accession>A0ABX7SJR6</accession>
<evidence type="ECO:0000313" key="1">
    <source>
        <dbReference type="EMBL" id="QTC87942.1"/>
    </source>
</evidence>
<sequence>MRLEVLSLPLSRRAALGLSAGGVAGIALGHGVEAQAWPQTQLQPSPELTPALPEPDEDARLVQNLLTRAGVEVTVGSRRKPVFVIDTGAERTAISDRLAAELNLRPHRPVLVHGVTAAEMVRTVQLPRLEFFGQRFTDLKPPVFPFEVLAADGLLGLDVLSRFRLTLDLEHRKVSMTPSVLVSPNQRYIPGQSDRVPDQIIPTRTGRFGQLILTNVRVDGVEAVAFIDSGAQYSIGNRALMRAVDVRMAPILRPQVRVHGVIGQSLLVDVGAVTSLRLTQRELGAMTLLFGDLYAFQVLGLAERPALLLGADLLSRFTHVVLDYGQSRITLGPPSRRRQPPPVRSP</sequence>
<dbReference type="SUPFAM" id="SSF50630">
    <property type="entry name" value="Acid proteases"/>
    <property type="match status" value="2"/>
</dbReference>
<dbReference type="PROSITE" id="PS51318">
    <property type="entry name" value="TAT"/>
    <property type="match status" value="1"/>
</dbReference>
<keyword evidence="2" id="KW-1185">Reference proteome</keyword>
<dbReference type="EMBL" id="CP062006">
    <property type="protein sequence ID" value="QTC87942.1"/>
    <property type="molecule type" value="Genomic_DNA"/>
</dbReference>
<dbReference type="InterPro" id="IPR021109">
    <property type="entry name" value="Peptidase_aspartic_dom_sf"/>
</dbReference>
<protein>
    <submittedName>
        <fullName evidence="1">Retroviral-like aspartic protease family protein</fullName>
    </submittedName>
</protein>
<dbReference type="Pfam" id="PF13650">
    <property type="entry name" value="Asp_protease_2"/>
    <property type="match status" value="1"/>
</dbReference>